<comment type="caution">
    <text evidence="2">The sequence shown here is derived from an EMBL/GenBank/DDBJ whole genome shotgun (WGS) entry which is preliminary data.</text>
</comment>
<protein>
    <recommendedName>
        <fullName evidence="1">Tyrosine-protein kinase ephrin type A/B receptor-like domain-containing protein</fullName>
    </recommendedName>
</protein>
<feature type="domain" description="Tyrosine-protein kinase ephrin type A/B receptor-like" evidence="1">
    <location>
        <begin position="316"/>
        <end position="342"/>
    </location>
</feature>
<feature type="domain" description="Tyrosine-protein kinase ephrin type A/B receptor-like" evidence="1">
    <location>
        <begin position="343"/>
        <end position="378"/>
    </location>
</feature>
<name>A0A5J4UAP5_9EUKA</name>
<feature type="non-terminal residue" evidence="2">
    <location>
        <position position="665"/>
    </location>
</feature>
<dbReference type="PANTHER" id="PTHR22727:SF15">
    <property type="entry name" value="MRH DOMAIN-CONTAINING PROTEIN"/>
    <property type="match status" value="1"/>
</dbReference>
<dbReference type="InterPro" id="IPR009030">
    <property type="entry name" value="Growth_fac_rcpt_cys_sf"/>
</dbReference>
<dbReference type="EMBL" id="SNRW01018210">
    <property type="protein sequence ID" value="KAA6367559.1"/>
    <property type="molecule type" value="Genomic_DNA"/>
</dbReference>
<gene>
    <name evidence="2" type="ORF">EZS28_036914</name>
</gene>
<dbReference type="OrthoDB" id="439917at2759"/>
<reference evidence="2 3" key="1">
    <citation type="submission" date="2019-03" db="EMBL/GenBank/DDBJ databases">
        <title>Single cell metagenomics reveals metabolic interactions within the superorganism composed of flagellate Streblomastix strix and complex community of Bacteroidetes bacteria on its surface.</title>
        <authorList>
            <person name="Treitli S.C."/>
            <person name="Kolisko M."/>
            <person name="Husnik F."/>
            <person name="Keeling P."/>
            <person name="Hampl V."/>
        </authorList>
    </citation>
    <scope>NUCLEOTIDE SEQUENCE [LARGE SCALE GENOMIC DNA]</scope>
    <source>
        <strain evidence="2">ST1C</strain>
    </source>
</reference>
<proteinExistence type="predicted"/>
<accession>A0A5J4UAP5</accession>
<dbReference type="SUPFAM" id="SSF57184">
    <property type="entry name" value="Growth factor receptor domain"/>
    <property type="match status" value="2"/>
</dbReference>
<dbReference type="AlphaFoldDB" id="A0A5J4UAP5"/>
<dbReference type="InterPro" id="IPR039181">
    <property type="entry name" value="Elapor1/2"/>
</dbReference>
<dbReference type="InterPro" id="IPR011641">
    <property type="entry name" value="Tyr-kin_ephrin_A/B_rcpt-like"/>
</dbReference>
<organism evidence="2 3">
    <name type="scientific">Streblomastix strix</name>
    <dbReference type="NCBI Taxonomy" id="222440"/>
    <lineage>
        <taxon>Eukaryota</taxon>
        <taxon>Metamonada</taxon>
        <taxon>Preaxostyla</taxon>
        <taxon>Oxymonadida</taxon>
        <taxon>Streblomastigidae</taxon>
        <taxon>Streblomastix</taxon>
    </lineage>
</organism>
<dbReference type="Proteomes" id="UP000324800">
    <property type="component" value="Unassembled WGS sequence"/>
</dbReference>
<dbReference type="Gene3D" id="2.10.50.10">
    <property type="entry name" value="Tumor Necrosis Factor Receptor, subunit A, domain 2"/>
    <property type="match status" value="3"/>
</dbReference>
<evidence type="ECO:0000313" key="2">
    <source>
        <dbReference type="EMBL" id="KAA6367559.1"/>
    </source>
</evidence>
<dbReference type="Pfam" id="PF07699">
    <property type="entry name" value="Ephrin_rec_like"/>
    <property type="match status" value="2"/>
</dbReference>
<dbReference type="SMART" id="SM01411">
    <property type="entry name" value="Ephrin_rec_like"/>
    <property type="match status" value="4"/>
</dbReference>
<dbReference type="GO" id="GO:0016020">
    <property type="term" value="C:membrane"/>
    <property type="evidence" value="ECO:0007669"/>
    <property type="project" value="TreeGrafter"/>
</dbReference>
<evidence type="ECO:0000259" key="1">
    <source>
        <dbReference type="Pfam" id="PF07699"/>
    </source>
</evidence>
<feature type="non-terminal residue" evidence="2">
    <location>
        <position position="1"/>
    </location>
</feature>
<dbReference type="PANTHER" id="PTHR22727">
    <property type="entry name" value="PROTEIN CBG13728"/>
    <property type="match status" value="1"/>
</dbReference>
<evidence type="ECO:0000313" key="3">
    <source>
        <dbReference type="Proteomes" id="UP000324800"/>
    </source>
</evidence>
<sequence length="665" mass="75015">SQCFKRPRCTEQDYSVSYGQCELAPTKNTNKDKLMNEQQYQRTRSFFWNSPIVCDPSDVLSKPLPEAQIVQCAPCAPGTYRPIGATNCTACPKGTYRKSNQDNYQLNDESKCDECPAGHAAPQATYIKFPSSIKDQFDQFCEGDNGDRIGCESEGWRSSGDNLVVGGYHTDTHSSGSNECQCWCGCRGITAWLKLNVTVLPGEEGSVQFRFKPKIGKDSALIFYSTTSYNNPIVFDIDRLKQEGGDIEDERVVQVTLHPEDKTLNWIYIRRERYQSKMNKYDYINNDDGIPITHPTADTVSITSILLQNVDNAVGGSTECTACPSGTYSESIGAQKCEQCGKGYYSPKASQQCQICQEGYYQTRVKQETCEKCGGTTHSSLDRQHCELQEENICGFKESDQLRFNLDRINKKNGMWEARINDQQMRMNDDTSTGQQPSKYSELYNKWKTIPDNFVLRSDEGSKDWKAEEFYIRSGGFNQPGQSSFSFDVNIVQDKGELIFIYENSKYYGEQADLIFSLDGIEQRQFYLTSKEWKTVNIPLQFGRHTLTWTYELYSSSLGSEIFEENDPFDGARIRSIEIKGTSQLVLSCELCPSGQQSLNGICVDCQRDSFSNQTGSNSCQPCAKGYYSPAGSSQCFKRPRCTEQDYSVSYGQCELAPTKNTNSV</sequence>